<keyword evidence="4" id="KW-1185">Reference proteome</keyword>
<feature type="domain" description="TrwC relaxase" evidence="2">
    <location>
        <begin position="118"/>
        <end position="410"/>
    </location>
</feature>
<dbReference type="Pfam" id="PF08751">
    <property type="entry name" value="TrwC"/>
    <property type="match status" value="1"/>
</dbReference>
<proteinExistence type="predicted"/>
<dbReference type="PANTHER" id="PTHR43788">
    <property type="entry name" value="DNA2/NAM7 HELICASE FAMILY MEMBER"/>
    <property type="match status" value="1"/>
</dbReference>
<dbReference type="SUPFAM" id="SSF52540">
    <property type="entry name" value="P-loop containing nucleoside triphosphate hydrolases"/>
    <property type="match status" value="2"/>
</dbReference>
<dbReference type="InterPro" id="IPR027417">
    <property type="entry name" value="P-loop_NTPase"/>
</dbReference>
<dbReference type="CDD" id="cd17933">
    <property type="entry name" value="DEXSc_RecD-like"/>
    <property type="match status" value="1"/>
</dbReference>
<feature type="region of interest" description="Disordered" evidence="1">
    <location>
        <begin position="1222"/>
        <end position="1244"/>
    </location>
</feature>
<evidence type="ECO:0000259" key="2">
    <source>
        <dbReference type="Pfam" id="PF08751"/>
    </source>
</evidence>
<dbReference type="PANTHER" id="PTHR43788:SF8">
    <property type="entry name" value="DNA-BINDING PROTEIN SMUBP-2"/>
    <property type="match status" value="1"/>
</dbReference>
<dbReference type="InterPro" id="IPR050534">
    <property type="entry name" value="Coronavir_polyprotein_1ab"/>
</dbReference>
<sequence>MFVISPTAIDKRRPAGSAENVDIGWRWSVTITCARSSNQPHLAVLGIYEELQVGLISCDAIDGANATAVTTSIASTASKFASRLEWTYATVVDTHFAILETQRSMHGGVILFRGSGADARRYVEAERSRADDYYLGADGSVASFTTLDGAGAVVASRDLDPATYAGWVDWTNPMTSRSMGVPRLSGDGRRGSPRFAEMVVNAPKSLSIAAALYPDVSEALGTAQQDAVAQIQHWLARHSVTRVGPRGRQEVVPVERLQTVAVAHRTSRAGDPHRHVHLQIGTRVWAAGQWRGLDTAALFKQQGAIRALGTDVLAAHPELAAVLDRRGLTLDPVSGEVVELEPFNRAMSKRAEQVCRNLERLEDGWQDDHPGEAIGPAVAVRLRARAWALDRPAKKPTTLREESAWVAELRAAGCDPDALVQQRRLAAASLDELSAQQVASRALNRCAATASAWTTHTIGEQVARVVNESGVRAAPADLREFIELATALAASDCFSILPPEAPMPEHVAHWTSLAVVADETRLRDLLTARVADHSVELPDATVHAASLRQELDADQVRAAAVVASTDPLVIVEGAAGAGKTTMLATAIEAIRAEGGRVRVVAPTKVAAEVAHRELGIEAESVAALVHAHGWRWNADGVWTRLAVGEPDPQTGVPYAGIPLHAAVQAGERIVVDEAGMLDQRTAIALLTVANEAGAKIALVGDRAQLPAVGRGGVLNIAAELRGRTIDMAQVHRFTDPEYATLTVRMRDGRDPGAVFDELHRLGLIRLHADADAAHDLVASQARDGESITVASNDEARQLNEAIRERGVAAGLVDDTRIAVGNDGLPIGVGDLLQTRRNDPAISVANRQMWRVQYVNDDGAVWVRPAEPGGGIQRTVPLPAAYVREHTHLAYACTAYGVQGITATGSHTIVSDGLNASSVYVGMTRGRGNNLLHLVASDLTDARDQFIDAAQRDRADRGLAHATALAAEAVAGLVDRGPVAIVNAERSRLAALVDHAADQVQWWKQVDIVLAEQGSEHQAEIEHRHAEVDAAQARVTSTESEVSAPLIEQAVIDGTEYLDARERLWTASAAQRATRGWARRTAARAVEDASAQCASIQEHGRHRWGRLPDHRESVPSWAHEAAARVADSDPRVVRARQQFAAAWQALGATLATQEDERAALRLRLFGAAGRPIRPAEQISWWQRHIDAARRDLATIAAVRVADAADYIAERAGARHEVEERARVVRARESDRGHSRYPSPDRGPSL</sequence>
<gene>
    <name evidence="3" type="ORF">AFL01nite_12170</name>
</gene>
<dbReference type="SUPFAM" id="SSF55464">
    <property type="entry name" value="Origin of replication-binding domain, RBD-like"/>
    <property type="match status" value="1"/>
</dbReference>
<dbReference type="Gene3D" id="3.40.50.300">
    <property type="entry name" value="P-loop containing nucleotide triphosphate hydrolases"/>
    <property type="match status" value="2"/>
</dbReference>
<evidence type="ECO:0000313" key="3">
    <source>
        <dbReference type="EMBL" id="GEO88890.1"/>
    </source>
</evidence>
<accession>A0A512HU11</accession>
<dbReference type="NCBIfam" id="NF041492">
    <property type="entry name" value="MobF"/>
    <property type="match status" value="1"/>
</dbReference>
<comment type="caution">
    <text evidence="3">The sequence shown here is derived from an EMBL/GenBank/DDBJ whole genome shotgun (WGS) entry which is preliminary data.</text>
</comment>
<organism evidence="3 4">
    <name type="scientific">Aeromicrobium flavum</name>
    <dbReference type="NCBI Taxonomy" id="416568"/>
    <lineage>
        <taxon>Bacteria</taxon>
        <taxon>Bacillati</taxon>
        <taxon>Actinomycetota</taxon>
        <taxon>Actinomycetes</taxon>
        <taxon>Propionibacteriales</taxon>
        <taxon>Nocardioidaceae</taxon>
        <taxon>Aeromicrobium</taxon>
    </lineage>
</organism>
<protein>
    <submittedName>
        <fullName evidence="3">TraA/ATP-dependent exoDNAse/relaxase</fullName>
    </submittedName>
</protein>
<evidence type="ECO:0000313" key="4">
    <source>
        <dbReference type="Proteomes" id="UP000321769"/>
    </source>
</evidence>
<reference evidence="3 4" key="1">
    <citation type="submission" date="2019-07" db="EMBL/GenBank/DDBJ databases">
        <title>Whole genome shotgun sequence of Aeromicrobium flavum NBRC 107625.</title>
        <authorList>
            <person name="Hosoyama A."/>
            <person name="Uohara A."/>
            <person name="Ohji S."/>
            <person name="Ichikawa N."/>
        </authorList>
    </citation>
    <scope>NUCLEOTIDE SEQUENCE [LARGE SCALE GENOMIC DNA]</scope>
    <source>
        <strain evidence="3 4">NBRC 107625</strain>
    </source>
</reference>
<feature type="compositionally biased region" description="Basic and acidic residues" evidence="1">
    <location>
        <begin position="1222"/>
        <end position="1232"/>
    </location>
</feature>
<name>A0A512HU11_9ACTN</name>
<dbReference type="Proteomes" id="UP000321769">
    <property type="component" value="Unassembled WGS sequence"/>
</dbReference>
<dbReference type="Pfam" id="PF13604">
    <property type="entry name" value="AAA_30"/>
    <property type="match status" value="1"/>
</dbReference>
<dbReference type="InterPro" id="IPR014862">
    <property type="entry name" value="TrwC"/>
</dbReference>
<dbReference type="EMBL" id="BJZQ01000004">
    <property type="protein sequence ID" value="GEO88890.1"/>
    <property type="molecule type" value="Genomic_DNA"/>
</dbReference>
<dbReference type="GO" id="GO:0043139">
    <property type="term" value="F:5'-3' DNA helicase activity"/>
    <property type="evidence" value="ECO:0007669"/>
    <property type="project" value="TreeGrafter"/>
</dbReference>
<evidence type="ECO:0000256" key="1">
    <source>
        <dbReference type="SAM" id="MobiDB-lite"/>
    </source>
</evidence>
<dbReference type="Gene3D" id="2.30.30.940">
    <property type="match status" value="1"/>
</dbReference>
<dbReference type="AlphaFoldDB" id="A0A512HU11"/>